<dbReference type="STRING" id="461836.A0A0L0DSZ9"/>
<dbReference type="Gene3D" id="3.80.10.10">
    <property type="entry name" value="Ribonuclease Inhibitor"/>
    <property type="match status" value="1"/>
</dbReference>
<dbReference type="PANTHER" id="PTHR18849">
    <property type="entry name" value="LEUCINE RICH REPEAT PROTEIN"/>
    <property type="match status" value="1"/>
</dbReference>
<dbReference type="InterPro" id="IPR056496">
    <property type="entry name" value="CS_DNAAF11_C"/>
</dbReference>
<keyword evidence="3" id="KW-0963">Cytoplasm</keyword>
<dbReference type="GeneID" id="25568903"/>
<reference evidence="11 12" key="1">
    <citation type="submission" date="2010-05" db="EMBL/GenBank/DDBJ databases">
        <title>The Genome Sequence of Thecamonas trahens ATCC 50062.</title>
        <authorList>
            <consortium name="The Broad Institute Genome Sequencing Platform"/>
            <person name="Russ C."/>
            <person name="Cuomo C."/>
            <person name="Shea T."/>
            <person name="Young S.K."/>
            <person name="Zeng Q."/>
            <person name="Koehrsen M."/>
            <person name="Haas B."/>
            <person name="Borodovsky M."/>
            <person name="Guigo R."/>
            <person name="Alvarado L."/>
            <person name="Berlin A."/>
            <person name="Bochicchio J."/>
            <person name="Borenstein D."/>
            <person name="Chapman S."/>
            <person name="Chen Z."/>
            <person name="Freedman E."/>
            <person name="Gellesch M."/>
            <person name="Goldberg J."/>
            <person name="Griggs A."/>
            <person name="Gujja S."/>
            <person name="Heilman E."/>
            <person name="Heiman D."/>
            <person name="Hepburn T."/>
            <person name="Howarth C."/>
            <person name="Jen D."/>
            <person name="Larson L."/>
            <person name="Mehta T."/>
            <person name="Park D."/>
            <person name="Pearson M."/>
            <person name="Roberts A."/>
            <person name="Saif S."/>
            <person name="Shenoy N."/>
            <person name="Sisk P."/>
            <person name="Stolte C."/>
            <person name="Sykes S."/>
            <person name="Thomson T."/>
            <person name="Walk T."/>
            <person name="White J."/>
            <person name="Yandava C."/>
            <person name="Burger G."/>
            <person name="Gray M.W."/>
            <person name="Holland P.W.H."/>
            <person name="King N."/>
            <person name="Lang F.B.F."/>
            <person name="Roger A.J."/>
            <person name="Ruiz-Trillo I."/>
            <person name="Lander E."/>
            <person name="Nusbaum C."/>
        </authorList>
    </citation>
    <scope>NUCLEOTIDE SEQUENCE [LARGE SCALE GENOMIC DNA]</scope>
    <source>
        <strain evidence="11 12">ATCC 50062</strain>
    </source>
</reference>
<dbReference type="GO" id="GO:0005929">
    <property type="term" value="C:cilium"/>
    <property type="evidence" value="ECO:0007669"/>
    <property type="project" value="UniProtKB-SubCell"/>
</dbReference>
<proteinExistence type="inferred from homology"/>
<dbReference type="Pfam" id="PF23602">
    <property type="entry name" value="CS_DNAAF11_C"/>
    <property type="match status" value="1"/>
</dbReference>
<dbReference type="Pfam" id="PF14580">
    <property type="entry name" value="LRR_9"/>
    <property type="match status" value="1"/>
</dbReference>
<dbReference type="SUPFAM" id="SSF52058">
    <property type="entry name" value="L domain-like"/>
    <property type="match status" value="1"/>
</dbReference>
<evidence type="ECO:0000256" key="8">
    <source>
        <dbReference type="ARBA" id="ARBA00049982"/>
    </source>
</evidence>
<evidence type="ECO:0000256" key="5">
    <source>
        <dbReference type="ARBA" id="ARBA00022737"/>
    </source>
</evidence>
<evidence type="ECO:0000256" key="4">
    <source>
        <dbReference type="ARBA" id="ARBA00022614"/>
    </source>
</evidence>
<dbReference type="OrthoDB" id="10250990at2759"/>
<feature type="compositionally biased region" description="Low complexity" evidence="9">
    <location>
        <begin position="442"/>
        <end position="454"/>
    </location>
</feature>
<evidence type="ECO:0000313" key="12">
    <source>
        <dbReference type="Proteomes" id="UP000054408"/>
    </source>
</evidence>
<evidence type="ECO:0000313" key="11">
    <source>
        <dbReference type="EMBL" id="KNC55146.1"/>
    </source>
</evidence>
<comment type="similarity">
    <text evidence="8">Belongs to the tilB family.</text>
</comment>
<keyword evidence="12" id="KW-1185">Reference proteome</keyword>
<gene>
    <name evidence="11" type="ORF">AMSG_10753</name>
</gene>
<evidence type="ECO:0000256" key="3">
    <source>
        <dbReference type="ARBA" id="ARBA00022490"/>
    </source>
</evidence>
<keyword evidence="5" id="KW-0677">Repeat</keyword>
<dbReference type="SMART" id="SM00365">
    <property type="entry name" value="LRR_SD22"/>
    <property type="match status" value="3"/>
</dbReference>
<protein>
    <submittedName>
        <fullName evidence="11">Leucine rich repeat containing 6</fullName>
    </submittedName>
</protein>
<feature type="region of interest" description="Disordered" evidence="9">
    <location>
        <begin position="440"/>
        <end position="478"/>
    </location>
</feature>
<dbReference type="GO" id="GO:0005737">
    <property type="term" value="C:cytoplasm"/>
    <property type="evidence" value="ECO:0007669"/>
    <property type="project" value="UniProtKB-SubCell"/>
</dbReference>
<evidence type="ECO:0000256" key="1">
    <source>
        <dbReference type="ARBA" id="ARBA00004138"/>
    </source>
</evidence>
<dbReference type="InterPro" id="IPR032675">
    <property type="entry name" value="LRR_dom_sf"/>
</dbReference>
<dbReference type="PROSITE" id="PS51450">
    <property type="entry name" value="LRR"/>
    <property type="match status" value="2"/>
</dbReference>
<name>A0A0L0DSZ9_THETB</name>
<keyword evidence="4" id="KW-0433">Leucine-rich repeat</keyword>
<dbReference type="OMA" id="QHRAVIV"/>
<dbReference type="EMBL" id="GL349496">
    <property type="protein sequence ID" value="KNC55146.1"/>
    <property type="molecule type" value="Genomic_DNA"/>
</dbReference>
<dbReference type="InterPro" id="IPR001611">
    <property type="entry name" value="Leu-rich_rpt"/>
</dbReference>
<dbReference type="PANTHER" id="PTHR18849:SF0">
    <property type="entry name" value="CILIA- AND FLAGELLA-ASSOCIATED PROTEIN 410-RELATED"/>
    <property type="match status" value="1"/>
</dbReference>
<evidence type="ECO:0000259" key="10">
    <source>
        <dbReference type="Pfam" id="PF23602"/>
    </source>
</evidence>
<dbReference type="RefSeq" id="XP_013753203.1">
    <property type="nucleotide sequence ID" value="XM_013897749.1"/>
</dbReference>
<dbReference type="AlphaFoldDB" id="A0A0L0DSZ9"/>
<sequence>MTRITLELLRKRSEHNDKVLSTLKEITLHQFEIKKIELIDNVCRELEILYLQNNVIRKIENLSRLRALRYLQLSLNNVSVIENLEGCESLYKLDLTCNFVEDPTCIAVLTANEQLRHLFLVGNPVAKYPMYREYVLSVLPRLESLDGTDVSREEVILAAQQADEAAAAVAQAYAERLAARAAGELKELTPDEREEIYAEVEAEKAEKEAARNPFPIEKKPDRVVPIYKDDGRVYQCNWGKYAFKLVDDDEALASVLEVRISKFLDTSLIDVDVQPDYIRVTIKGKVLQLALDVEVQSDKVVAQRSQATGNLVVTMPWAPKVLAATAPGAASSAAIDARLARISLSRLSHGDHDAAGRTAAIIPMHHAKSRVSARAAAKRRAARAARIAAGTATDLDLYEDEHSDGSDGATDSIDTVLAGTGLAGPVSLHVTDHAAADIAEHGASSSAAAAGSSAGRRRKGPKPVSADFVDNPDVPPLE</sequence>
<dbReference type="Proteomes" id="UP000054408">
    <property type="component" value="Unassembled WGS sequence"/>
</dbReference>
<accession>A0A0L0DSZ9</accession>
<evidence type="ECO:0000256" key="7">
    <source>
        <dbReference type="ARBA" id="ARBA00023273"/>
    </source>
</evidence>
<evidence type="ECO:0000256" key="9">
    <source>
        <dbReference type="SAM" id="MobiDB-lite"/>
    </source>
</evidence>
<dbReference type="FunFam" id="3.80.10.10:FF:000052">
    <property type="entry name" value="Leucine rich repeat containing 6"/>
    <property type="match status" value="1"/>
</dbReference>
<organism evidence="11 12">
    <name type="scientific">Thecamonas trahens ATCC 50062</name>
    <dbReference type="NCBI Taxonomy" id="461836"/>
    <lineage>
        <taxon>Eukaryota</taxon>
        <taxon>Apusozoa</taxon>
        <taxon>Apusomonadida</taxon>
        <taxon>Apusomonadidae</taxon>
        <taxon>Thecamonas</taxon>
    </lineage>
</organism>
<keyword evidence="6" id="KW-0969">Cilium</keyword>
<evidence type="ECO:0000256" key="6">
    <source>
        <dbReference type="ARBA" id="ARBA00023069"/>
    </source>
</evidence>
<feature type="domain" description="Dynein axonemal assembly factor 11-like CS" evidence="10">
    <location>
        <begin position="194"/>
        <end position="316"/>
    </location>
</feature>
<evidence type="ECO:0000256" key="2">
    <source>
        <dbReference type="ARBA" id="ARBA00004496"/>
    </source>
</evidence>
<dbReference type="eggNOG" id="KOG0531">
    <property type="taxonomic scope" value="Eukaryota"/>
</dbReference>
<comment type="subcellular location">
    <subcellularLocation>
        <location evidence="1">Cell projection</location>
        <location evidence="1">Cilium</location>
    </subcellularLocation>
    <subcellularLocation>
        <location evidence="2">Cytoplasm</location>
    </subcellularLocation>
</comment>
<keyword evidence="7" id="KW-0966">Cell projection</keyword>